<gene>
    <name evidence="1" type="ORF">V6250_20280</name>
</gene>
<sequence>PVLSEPSRNIFLAHVAKNNPLRHSDKHSEKLLFNGDNCYLSRSYSNNKTVPSWLYA</sequence>
<comment type="caution">
    <text evidence="1">The sequence shown here is derived from an EMBL/GenBank/DDBJ whole genome shotgun (WGS) entry which is preliminary data.</text>
</comment>
<feature type="non-terminal residue" evidence="1">
    <location>
        <position position="1"/>
    </location>
</feature>
<organism evidence="1 2">
    <name type="scientific">Pseudoalteromonas undina</name>
    <dbReference type="NCBI Taxonomy" id="43660"/>
    <lineage>
        <taxon>Bacteria</taxon>
        <taxon>Pseudomonadati</taxon>
        <taxon>Pseudomonadota</taxon>
        <taxon>Gammaproteobacteria</taxon>
        <taxon>Alteromonadales</taxon>
        <taxon>Pseudoalteromonadaceae</taxon>
        <taxon>Pseudoalteromonas</taxon>
    </lineage>
</organism>
<dbReference type="Proteomes" id="UP001374952">
    <property type="component" value="Unassembled WGS sequence"/>
</dbReference>
<evidence type="ECO:0000313" key="2">
    <source>
        <dbReference type="Proteomes" id="UP001374952"/>
    </source>
</evidence>
<dbReference type="EMBL" id="JBAKAX010000103">
    <property type="protein sequence ID" value="MEL0606494.1"/>
    <property type="molecule type" value="Genomic_DNA"/>
</dbReference>
<evidence type="ECO:0000313" key="1">
    <source>
        <dbReference type="EMBL" id="MEL0606494.1"/>
    </source>
</evidence>
<keyword evidence="2" id="KW-1185">Reference proteome</keyword>
<reference evidence="1" key="1">
    <citation type="submission" date="2024-02" db="EMBL/GenBank/DDBJ databases">
        <title>Bacteria isolated from the canopy kelp, Nereocystis luetkeana.</title>
        <authorList>
            <person name="Pfister C.A."/>
            <person name="Younker I.T."/>
            <person name="Light S.H."/>
        </authorList>
    </citation>
    <scope>NUCLEOTIDE SEQUENCE</scope>
    <source>
        <strain evidence="1">TN.2.01</strain>
    </source>
</reference>
<name>A0ACC6R980_9GAMM</name>
<accession>A0ACC6R980</accession>
<protein>
    <submittedName>
        <fullName evidence="1">FMN-binding negative transcriptional regulator</fullName>
    </submittedName>
</protein>
<proteinExistence type="predicted"/>